<keyword evidence="2" id="KW-0521">NADP</keyword>
<dbReference type="SUPFAM" id="SSF51735">
    <property type="entry name" value="NAD(P)-binding Rossmann-fold domains"/>
    <property type="match status" value="1"/>
</dbReference>
<dbReference type="Gene3D" id="3.40.50.720">
    <property type="entry name" value="NAD(P)-binding Rossmann-like Domain"/>
    <property type="match status" value="1"/>
</dbReference>
<dbReference type="PANTHER" id="PTHR24320">
    <property type="entry name" value="RETINOL DEHYDROGENASE"/>
    <property type="match status" value="1"/>
</dbReference>
<evidence type="ECO:0000256" key="3">
    <source>
        <dbReference type="ARBA" id="ARBA00023002"/>
    </source>
</evidence>
<organism evidence="4 5">
    <name type="scientific">Exophiala aquamarina CBS 119918</name>
    <dbReference type="NCBI Taxonomy" id="1182545"/>
    <lineage>
        <taxon>Eukaryota</taxon>
        <taxon>Fungi</taxon>
        <taxon>Dikarya</taxon>
        <taxon>Ascomycota</taxon>
        <taxon>Pezizomycotina</taxon>
        <taxon>Eurotiomycetes</taxon>
        <taxon>Chaetothyriomycetidae</taxon>
        <taxon>Chaetothyriales</taxon>
        <taxon>Herpotrichiellaceae</taxon>
        <taxon>Exophiala</taxon>
    </lineage>
</organism>
<dbReference type="HOGENOM" id="CLU_010194_44_6_1"/>
<gene>
    <name evidence="4" type="ORF">A1O9_11547</name>
</gene>
<name>A0A072NY33_9EURO</name>
<reference evidence="4 5" key="1">
    <citation type="submission" date="2013-03" db="EMBL/GenBank/DDBJ databases">
        <title>The Genome Sequence of Exophiala aquamarina CBS 119918.</title>
        <authorList>
            <consortium name="The Broad Institute Genomics Platform"/>
            <person name="Cuomo C."/>
            <person name="de Hoog S."/>
            <person name="Gorbushina A."/>
            <person name="Walker B."/>
            <person name="Young S.K."/>
            <person name="Zeng Q."/>
            <person name="Gargeya S."/>
            <person name="Fitzgerald M."/>
            <person name="Haas B."/>
            <person name="Abouelleil A."/>
            <person name="Allen A.W."/>
            <person name="Alvarado L."/>
            <person name="Arachchi H.M."/>
            <person name="Berlin A.M."/>
            <person name="Chapman S.B."/>
            <person name="Gainer-Dewar J."/>
            <person name="Goldberg J."/>
            <person name="Griggs A."/>
            <person name="Gujja S."/>
            <person name="Hansen M."/>
            <person name="Howarth C."/>
            <person name="Imamovic A."/>
            <person name="Ireland A."/>
            <person name="Larimer J."/>
            <person name="McCowan C."/>
            <person name="Murphy C."/>
            <person name="Pearson M."/>
            <person name="Poon T.W."/>
            <person name="Priest M."/>
            <person name="Roberts A."/>
            <person name="Saif S."/>
            <person name="Shea T."/>
            <person name="Sisk P."/>
            <person name="Sykes S."/>
            <person name="Wortman J."/>
            <person name="Nusbaum C."/>
            <person name="Birren B."/>
        </authorList>
    </citation>
    <scope>NUCLEOTIDE SEQUENCE [LARGE SCALE GENOMIC DNA]</scope>
    <source>
        <strain evidence="4 5">CBS 119918</strain>
    </source>
</reference>
<comment type="caution">
    <text evidence="4">The sequence shown here is derived from an EMBL/GenBank/DDBJ whole genome shotgun (WGS) entry which is preliminary data.</text>
</comment>
<dbReference type="Pfam" id="PF00106">
    <property type="entry name" value="adh_short"/>
    <property type="match status" value="1"/>
</dbReference>
<evidence type="ECO:0000256" key="1">
    <source>
        <dbReference type="ARBA" id="ARBA00006484"/>
    </source>
</evidence>
<dbReference type="GeneID" id="25286445"/>
<dbReference type="GO" id="GO:0016491">
    <property type="term" value="F:oxidoreductase activity"/>
    <property type="evidence" value="ECO:0007669"/>
    <property type="project" value="UniProtKB-KW"/>
</dbReference>
<dbReference type="EMBL" id="AMGV01000018">
    <property type="protein sequence ID" value="KEF52307.1"/>
    <property type="molecule type" value="Genomic_DNA"/>
</dbReference>
<dbReference type="STRING" id="1182545.A0A072NY33"/>
<evidence type="ECO:0000313" key="4">
    <source>
        <dbReference type="EMBL" id="KEF52307.1"/>
    </source>
</evidence>
<accession>A0A072NY33</accession>
<dbReference type="Proteomes" id="UP000027920">
    <property type="component" value="Unassembled WGS sequence"/>
</dbReference>
<evidence type="ECO:0008006" key="6">
    <source>
        <dbReference type="Google" id="ProtNLM"/>
    </source>
</evidence>
<dbReference type="OrthoDB" id="191139at2759"/>
<dbReference type="InterPro" id="IPR002347">
    <property type="entry name" value="SDR_fam"/>
</dbReference>
<dbReference type="RefSeq" id="XP_013254897.1">
    <property type="nucleotide sequence ID" value="XM_013399443.1"/>
</dbReference>
<dbReference type="PANTHER" id="PTHR24320:SF236">
    <property type="entry name" value="SHORT-CHAIN DEHYDROGENASE-RELATED"/>
    <property type="match status" value="1"/>
</dbReference>
<proteinExistence type="inferred from homology"/>
<protein>
    <recommendedName>
        <fullName evidence="6">Alcohol dehydrogenase</fullName>
    </recommendedName>
</protein>
<evidence type="ECO:0000313" key="5">
    <source>
        <dbReference type="Proteomes" id="UP000027920"/>
    </source>
</evidence>
<dbReference type="VEuPathDB" id="FungiDB:A1O9_11547"/>
<sequence>MINWLITFWKESMRLPAPPLTEKNLPDQTGKVYIITGANTGVGYEVASILYSHNAKVYVAARSQSKAETAIESIKKQHPNSRGSLHYLHLNLSDLSSIKESANDFLSKEDKLHWLDNNAGVMIPPKAQRGAQGLNLTYQTNILGPFLFTKLLLPVLKRTAESEPKGTVRVSWAGSLAVVLQSPPKGQKWKADKDGNEGLDESLRNEVIYGVSKAANYYLAHEFGRRYADEAVMHNCYNPGNLQSDLQRHLPSLFQWMMNKTVLYPPIYGAYTEIYAGLSRDEPALSTKQGTYIVPWGRKFGTRKDLEEEIAKGPDGEPAKLFDWCDRITRDYQ</sequence>
<dbReference type="InterPro" id="IPR036291">
    <property type="entry name" value="NAD(P)-bd_dom_sf"/>
</dbReference>
<dbReference type="PRINTS" id="PR00081">
    <property type="entry name" value="GDHRDH"/>
</dbReference>
<comment type="similarity">
    <text evidence="1">Belongs to the short-chain dehydrogenases/reductases (SDR) family.</text>
</comment>
<keyword evidence="5" id="KW-1185">Reference proteome</keyword>
<evidence type="ECO:0000256" key="2">
    <source>
        <dbReference type="ARBA" id="ARBA00022857"/>
    </source>
</evidence>
<keyword evidence="3" id="KW-0560">Oxidoreductase</keyword>
<dbReference type="AlphaFoldDB" id="A0A072NY33"/>